<sequence length="98" mass="10307">MKFITLLSAAYVGGALRHPHEGSIPVSDDDAKRLVDENLAVDDTDGFTEDQMADVPEESITIASGPISSTSAENPHLSQVAPAPIPEAKPGRKPASKE</sequence>
<proteinExistence type="predicted"/>
<reference evidence="3" key="1">
    <citation type="journal article" date="2019" name="Int. J. Syst. Evol. Microbiol.">
        <title>The Global Catalogue of Microorganisms (GCM) 10K type strain sequencing project: providing services to taxonomists for standard genome sequencing and annotation.</title>
        <authorList>
            <consortium name="The Broad Institute Genomics Platform"/>
            <consortium name="The Broad Institute Genome Sequencing Center for Infectious Disease"/>
            <person name="Wu L."/>
            <person name="Ma J."/>
        </authorList>
    </citation>
    <scope>NUCLEOTIDE SEQUENCE [LARGE SCALE GENOMIC DNA]</scope>
    <source>
        <strain evidence="3">KCTC 42739</strain>
    </source>
</reference>
<protein>
    <submittedName>
        <fullName evidence="2">Uncharacterized protein</fullName>
    </submittedName>
</protein>
<dbReference type="RefSeq" id="WP_261295924.1">
    <property type="nucleotide sequence ID" value="NZ_JANQBK010000023.1"/>
</dbReference>
<evidence type="ECO:0000313" key="3">
    <source>
        <dbReference type="Proteomes" id="UP001595713"/>
    </source>
</evidence>
<comment type="caution">
    <text evidence="2">The sequence shown here is derived from an EMBL/GenBank/DDBJ whole genome shotgun (WGS) entry which is preliminary data.</text>
</comment>
<dbReference type="EMBL" id="JBHRXP010000001">
    <property type="protein sequence ID" value="MFC3579123.1"/>
    <property type="molecule type" value="Genomic_DNA"/>
</dbReference>
<evidence type="ECO:0000256" key="1">
    <source>
        <dbReference type="SAM" id="MobiDB-lite"/>
    </source>
</evidence>
<evidence type="ECO:0000313" key="2">
    <source>
        <dbReference type="EMBL" id="MFC3579123.1"/>
    </source>
</evidence>
<feature type="region of interest" description="Disordered" evidence="1">
    <location>
        <begin position="62"/>
        <end position="98"/>
    </location>
</feature>
<accession>A0ABV7SQC2</accession>
<gene>
    <name evidence="2" type="ORF">ACFONA_03010</name>
</gene>
<organism evidence="2 3">
    <name type="scientific">Sphingomonas hylomeconis</name>
    <dbReference type="NCBI Taxonomy" id="1395958"/>
    <lineage>
        <taxon>Bacteria</taxon>
        <taxon>Pseudomonadati</taxon>
        <taxon>Pseudomonadota</taxon>
        <taxon>Alphaproteobacteria</taxon>
        <taxon>Sphingomonadales</taxon>
        <taxon>Sphingomonadaceae</taxon>
        <taxon>Sphingomonas</taxon>
    </lineage>
</organism>
<feature type="compositionally biased region" description="Polar residues" evidence="1">
    <location>
        <begin position="66"/>
        <end position="77"/>
    </location>
</feature>
<dbReference type="Proteomes" id="UP001595713">
    <property type="component" value="Unassembled WGS sequence"/>
</dbReference>
<keyword evidence="3" id="KW-1185">Reference proteome</keyword>
<name>A0ABV7SQC2_9SPHN</name>